<organism evidence="2 3">
    <name type="scientific">Xenopus laevis</name>
    <name type="common">African clawed frog</name>
    <dbReference type="NCBI Taxonomy" id="8355"/>
    <lineage>
        <taxon>Eukaryota</taxon>
        <taxon>Metazoa</taxon>
        <taxon>Chordata</taxon>
        <taxon>Craniata</taxon>
        <taxon>Vertebrata</taxon>
        <taxon>Euteleostomi</taxon>
        <taxon>Amphibia</taxon>
        <taxon>Batrachia</taxon>
        <taxon>Anura</taxon>
        <taxon>Pipoidea</taxon>
        <taxon>Pipidae</taxon>
        <taxon>Xenopodinae</taxon>
        <taxon>Xenopus</taxon>
        <taxon>Xenopus</taxon>
    </lineage>
</organism>
<accession>A0A974C520</accession>
<reference evidence="3" key="1">
    <citation type="journal article" date="2016" name="Nature">
        <title>Genome evolution in the allotetraploid frog Xenopus laevis.</title>
        <authorList>
            <person name="Session A.M."/>
            <person name="Uno Y."/>
            <person name="Kwon T."/>
            <person name="Chapman J.A."/>
            <person name="Toyoda A."/>
            <person name="Takahashi S."/>
            <person name="Fukui A."/>
            <person name="Hikosaka A."/>
            <person name="Suzuki A."/>
            <person name="Kondo M."/>
            <person name="van Heeringen S.J."/>
            <person name="Quigley I."/>
            <person name="Heinz S."/>
            <person name="Ogino H."/>
            <person name="Ochi H."/>
            <person name="Hellsten U."/>
            <person name="Lyons J.B."/>
            <person name="Simakov O."/>
            <person name="Putnam N."/>
            <person name="Stites J."/>
            <person name="Kuroki Y."/>
            <person name="Tanaka T."/>
            <person name="Michiue T."/>
            <person name="Watanabe M."/>
            <person name="Bogdanovic O."/>
            <person name="Lister R."/>
            <person name="Georgiou G."/>
            <person name="Paranjpe S.S."/>
            <person name="van Kruijsbergen I."/>
            <person name="Shu S."/>
            <person name="Carlson J."/>
            <person name="Kinoshita T."/>
            <person name="Ohta Y."/>
            <person name="Mawaribuchi S."/>
            <person name="Jenkins J."/>
            <person name="Grimwood J."/>
            <person name="Schmutz J."/>
            <person name="Mitros T."/>
            <person name="Mozaffari S.V."/>
            <person name="Suzuki Y."/>
            <person name="Haramoto Y."/>
            <person name="Yamamoto T.S."/>
            <person name="Takagi C."/>
            <person name="Heald R."/>
            <person name="Miller K."/>
            <person name="Haudenschild C."/>
            <person name="Kitzman J."/>
            <person name="Nakayama T."/>
            <person name="Izutsu Y."/>
            <person name="Robert J."/>
            <person name="Fortriede J."/>
            <person name="Burns K."/>
            <person name="Lotay V."/>
            <person name="Karimi K."/>
            <person name="Yasuoka Y."/>
            <person name="Dichmann D.S."/>
            <person name="Flajnik M.F."/>
            <person name="Houston D.W."/>
            <person name="Shendure J."/>
            <person name="DuPasquier L."/>
            <person name="Vize P.D."/>
            <person name="Zorn A.M."/>
            <person name="Ito M."/>
            <person name="Marcotte E.M."/>
            <person name="Wallingford J.B."/>
            <person name="Ito Y."/>
            <person name="Asashima M."/>
            <person name="Ueno N."/>
            <person name="Matsuda Y."/>
            <person name="Veenstra G.J."/>
            <person name="Fujiyama A."/>
            <person name="Harland R.M."/>
            <person name="Taira M."/>
            <person name="Rokhsar D.S."/>
        </authorList>
    </citation>
    <scope>NUCLEOTIDE SEQUENCE [LARGE SCALE GENOMIC DNA]</scope>
    <source>
        <strain evidence="3">J</strain>
    </source>
</reference>
<dbReference type="AlphaFoldDB" id="A0A974C520"/>
<sequence length="71" mass="8150">MTGPVSVRGHWQNMSDNMKWKRRSGRYSLVVGAVPVDRVPVGSGARKQEEQREKKHKHHSHDPHLTAPHSY</sequence>
<evidence type="ECO:0000313" key="3">
    <source>
        <dbReference type="Proteomes" id="UP000694892"/>
    </source>
</evidence>
<proteinExistence type="predicted"/>
<evidence type="ECO:0000256" key="1">
    <source>
        <dbReference type="SAM" id="MobiDB-lite"/>
    </source>
</evidence>
<dbReference type="EMBL" id="CM004481">
    <property type="protein sequence ID" value="OCT66757.1"/>
    <property type="molecule type" value="Genomic_DNA"/>
</dbReference>
<evidence type="ECO:0000313" key="2">
    <source>
        <dbReference type="EMBL" id="OCT66757.1"/>
    </source>
</evidence>
<feature type="region of interest" description="Disordered" evidence="1">
    <location>
        <begin position="38"/>
        <end position="71"/>
    </location>
</feature>
<name>A0A974C520_XENLA</name>
<dbReference type="Proteomes" id="UP000694892">
    <property type="component" value="Chromosome 8S"/>
</dbReference>
<protein>
    <submittedName>
        <fullName evidence="2">Uncharacterized protein</fullName>
    </submittedName>
</protein>
<gene>
    <name evidence="2" type="ORF">XELAEV_18043008mg</name>
</gene>